<accession>A0A5S3Z9G3</accession>
<dbReference type="EMBL" id="PNCG01000002">
    <property type="protein sequence ID" value="TMP88515.1"/>
    <property type="molecule type" value="Genomic_DNA"/>
</dbReference>
<keyword evidence="2" id="KW-0472">Membrane</keyword>
<keyword evidence="2" id="KW-1133">Transmembrane helix</keyword>
<organism evidence="4 5">
    <name type="scientific">Pseudoalteromonas ruthenica</name>
    <dbReference type="NCBI Taxonomy" id="151081"/>
    <lineage>
        <taxon>Bacteria</taxon>
        <taxon>Pseudomonadati</taxon>
        <taxon>Pseudomonadota</taxon>
        <taxon>Gammaproteobacteria</taxon>
        <taxon>Alteromonadales</taxon>
        <taxon>Pseudoalteromonadaceae</taxon>
        <taxon>Pseudoalteromonas</taxon>
    </lineage>
</organism>
<name>A0A5S3Z9G3_9GAMM</name>
<dbReference type="Proteomes" id="UP000305874">
    <property type="component" value="Unassembled WGS sequence"/>
</dbReference>
<proteinExistence type="predicted"/>
<dbReference type="NCBIfam" id="TIGR01760">
    <property type="entry name" value="tape_meas_TP901"/>
    <property type="match status" value="1"/>
</dbReference>
<feature type="transmembrane region" description="Helical" evidence="2">
    <location>
        <begin position="425"/>
        <end position="450"/>
    </location>
</feature>
<dbReference type="AlphaFoldDB" id="A0A5S3Z9G3"/>
<dbReference type="InterPro" id="IPR010090">
    <property type="entry name" value="Phage_tape_meas"/>
</dbReference>
<dbReference type="Pfam" id="PF10145">
    <property type="entry name" value="PhageMin_Tail"/>
    <property type="match status" value="1"/>
</dbReference>
<feature type="domain" description="Phage tail tape measure protein" evidence="3">
    <location>
        <begin position="89"/>
        <end position="279"/>
    </location>
</feature>
<feature type="transmembrane region" description="Helical" evidence="2">
    <location>
        <begin position="369"/>
        <end position="393"/>
    </location>
</feature>
<evidence type="ECO:0000256" key="2">
    <source>
        <dbReference type="SAM" id="Phobius"/>
    </source>
</evidence>
<dbReference type="PANTHER" id="PTHR37813:SF1">
    <property type="entry name" value="FELS-2 PROPHAGE PROTEIN"/>
    <property type="match status" value="1"/>
</dbReference>
<evidence type="ECO:0000259" key="3">
    <source>
        <dbReference type="Pfam" id="PF10145"/>
    </source>
</evidence>
<reference evidence="4 5" key="1">
    <citation type="submission" date="2017-12" db="EMBL/GenBank/DDBJ databases">
        <authorList>
            <person name="Paulsen S."/>
            <person name="Gram L.K."/>
        </authorList>
    </citation>
    <scope>NUCLEOTIDE SEQUENCE [LARGE SCALE GENOMIC DNA]</scope>
    <source>
        <strain evidence="4 5">S2897</strain>
    </source>
</reference>
<evidence type="ECO:0000313" key="4">
    <source>
        <dbReference type="EMBL" id="TMP88515.1"/>
    </source>
</evidence>
<keyword evidence="2" id="KW-0812">Transmembrane</keyword>
<sequence>MFTIGVVDAVTGPVNKMIAKVDQLTHKVKSGMGDMAAGAAGMIAAGAMLSASLAPSIDSIAALGEVQSLGVAEHALEQLNSTAHRFTTRFGGDSATVIRSAYDIQSAIAGLTGDELSSFTEASGVLAVATKANVGNITSYLGTMYGIFESTANEMGKSNWVKQVAGQTAAAVQMFKTTGPQMEQAFSRLGSAATAHGVAMNEQMAILGELQATMSGSEAATKYQAFLTGIGKAQTKLGLTFTDSQGQLLPVVDIMQRITDKYGAIDTVAKKDLMMEAFGSKQAVAFIDNLIPKTAKLANNIDALGEQKGMDKALEMANTIASPWDRLGGSINAAASALGQRLAPVIDPLVDMLASAFAYVVDFSEQFPVLTTVLTASAAAMLGLVAIGSAYTLVMGLNKVATAGWGMTMITVTSATRMFTGAQWLLNAALLANPIGIVIGLVGLLAAVIYKYWEPIKAFLGGFWEGFTDGLAPVFSSLGTLRTALSPLFSMFGALFDWFVNLFEPVSSTSQQLEGAATAGQLFGTVVGSVMNFLLAPVRALAWGVTRLGELFGWLATPASQAWESMRGPLSAIWQFLGKVFSYSPIGLVQKGYGKALEWLEQKLGGLKGALAKLRDLLGIDSDVSVATEHTQTETTFSRQYGSDIVTQANNVVPLPTAIDNFAAGRVNPLTRIDALSANVIDANHHFTHSANDTSFDVIDKAKQAHTQPLSSVRAATTLNQSKLIQQFATQTQHSSQQSEDKRVYIDHLELRTDQQITKESLADLWELTG</sequence>
<dbReference type="PANTHER" id="PTHR37813">
    <property type="entry name" value="FELS-2 PROPHAGE PROTEIN"/>
    <property type="match status" value="1"/>
</dbReference>
<evidence type="ECO:0000313" key="5">
    <source>
        <dbReference type="Proteomes" id="UP000305874"/>
    </source>
</evidence>
<protein>
    <submittedName>
        <fullName evidence="4">Phage tail tape measure protein</fullName>
    </submittedName>
</protein>
<reference evidence="5" key="2">
    <citation type="submission" date="2019-06" db="EMBL/GenBank/DDBJ databases">
        <title>Co-occurence of chitin degradation, pigmentation and bioactivity in marine Pseudoalteromonas.</title>
        <authorList>
            <person name="Sonnenschein E.C."/>
            <person name="Bech P.K."/>
        </authorList>
    </citation>
    <scope>NUCLEOTIDE SEQUENCE [LARGE SCALE GENOMIC DNA]</scope>
    <source>
        <strain evidence="5">S2897</strain>
    </source>
</reference>
<keyword evidence="1" id="KW-1188">Viral release from host cell</keyword>
<evidence type="ECO:0000256" key="1">
    <source>
        <dbReference type="ARBA" id="ARBA00022612"/>
    </source>
</evidence>
<dbReference type="RefSeq" id="WP_138547387.1">
    <property type="nucleotide sequence ID" value="NZ_PNCG01000002.1"/>
</dbReference>
<comment type="caution">
    <text evidence="4">The sequence shown here is derived from an EMBL/GenBank/DDBJ whole genome shotgun (WGS) entry which is preliminary data.</text>
</comment>
<gene>
    <name evidence="4" type="ORF">CWC05_03540</name>
</gene>